<gene>
    <name evidence="12" type="ORF">R3I93_012304</name>
</gene>
<keyword evidence="8" id="KW-0496">Mitochondrion</keyword>
<feature type="repeat" description="Solcar" evidence="10">
    <location>
        <begin position="1"/>
        <end position="83"/>
    </location>
</feature>
<evidence type="ECO:0000313" key="12">
    <source>
        <dbReference type="EMBL" id="KAK7151320.1"/>
    </source>
</evidence>
<dbReference type="GO" id="GO:0022857">
    <property type="term" value="F:transmembrane transporter activity"/>
    <property type="evidence" value="ECO:0007669"/>
    <property type="project" value="TreeGrafter"/>
</dbReference>
<dbReference type="InterPro" id="IPR018108">
    <property type="entry name" value="MCP_transmembrane"/>
</dbReference>
<dbReference type="PANTHER" id="PTHR45624">
    <property type="entry name" value="MITOCHONDRIAL BASIC AMINO ACIDS TRANSPORTER-RELATED"/>
    <property type="match status" value="1"/>
</dbReference>
<protein>
    <recommendedName>
        <fullName evidence="14">Solute carrier family 25 member 47</fullName>
    </recommendedName>
</protein>
<feature type="repeat" description="Solcar" evidence="10">
    <location>
        <begin position="198"/>
        <end position="286"/>
    </location>
</feature>
<organism evidence="12 13">
    <name type="scientific">Phoxinus phoxinus</name>
    <name type="common">Eurasian minnow</name>
    <dbReference type="NCBI Taxonomy" id="58324"/>
    <lineage>
        <taxon>Eukaryota</taxon>
        <taxon>Metazoa</taxon>
        <taxon>Chordata</taxon>
        <taxon>Craniata</taxon>
        <taxon>Vertebrata</taxon>
        <taxon>Euteleostomi</taxon>
        <taxon>Actinopterygii</taxon>
        <taxon>Neopterygii</taxon>
        <taxon>Teleostei</taxon>
        <taxon>Ostariophysi</taxon>
        <taxon>Cypriniformes</taxon>
        <taxon>Leuciscidae</taxon>
        <taxon>Phoxininae</taxon>
        <taxon>Phoxinus</taxon>
    </lineage>
</organism>
<dbReference type="FunFam" id="1.50.40.10:FF:000049">
    <property type="entry name" value="Solute carrier family 25 member 45"/>
    <property type="match status" value="1"/>
</dbReference>
<evidence type="ECO:0008006" key="14">
    <source>
        <dbReference type="Google" id="ProtNLM"/>
    </source>
</evidence>
<dbReference type="PANTHER" id="PTHR45624:SF3">
    <property type="entry name" value="SOLUTE CARRIER FAMILY 25 MEMBER 47"/>
    <property type="match status" value="1"/>
</dbReference>
<proteinExistence type="inferred from homology"/>
<evidence type="ECO:0000313" key="13">
    <source>
        <dbReference type="Proteomes" id="UP001364617"/>
    </source>
</evidence>
<keyword evidence="7" id="KW-1133">Transmembrane helix</keyword>
<sequence length="296" mass="32036">MHFADFLAGSVGGACGVAVGYPLDTVKVRIQTQKQFTGIWQCIVMTVRKEGVHGFFKGMALPVTTISLTSSVVFGTYRNCLQCLAQLRGIGAHNSKLDIFLSGLAGGVAQISVMSPGDLVKVRLQCQTESKRGGMNHGKPRYRGPIHCLLSIAKHEGVSGLYRGAVPLALRDGPSFATYFLTYNTLCSRLTPAGQKEPEWSVVLLSGGVAGMAGWSVGTPMDVIKARLQLDGVRQDRRYRGLVHCVTETLRNEGPGVFFRSLGINCLRAFPVNMVVFAVYEVSVRVLRSPSLDQLS</sequence>
<evidence type="ECO:0000256" key="9">
    <source>
        <dbReference type="ARBA" id="ARBA00023136"/>
    </source>
</evidence>
<evidence type="ECO:0000256" key="11">
    <source>
        <dbReference type="RuleBase" id="RU000488"/>
    </source>
</evidence>
<keyword evidence="3 11" id="KW-0813">Transport</keyword>
<evidence type="ECO:0000256" key="5">
    <source>
        <dbReference type="ARBA" id="ARBA00022737"/>
    </source>
</evidence>
<dbReference type="SUPFAM" id="SSF103506">
    <property type="entry name" value="Mitochondrial carrier"/>
    <property type="match status" value="1"/>
</dbReference>
<dbReference type="InterPro" id="IPR023395">
    <property type="entry name" value="MCP_dom_sf"/>
</dbReference>
<evidence type="ECO:0000256" key="10">
    <source>
        <dbReference type="PROSITE-ProRule" id="PRU00282"/>
    </source>
</evidence>
<evidence type="ECO:0000256" key="2">
    <source>
        <dbReference type="ARBA" id="ARBA00006375"/>
    </source>
</evidence>
<name>A0AAN9H528_9TELE</name>
<dbReference type="InterPro" id="IPR050567">
    <property type="entry name" value="Mitochondrial_Carrier"/>
</dbReference>
<dbReference type="EMBL" id="JAYKXH010000012">
    <property type="protein sequence ID" value="KAK7151320.1"/>
    <property type="molecule type" value="Genomic_DNA"/>
</dbReference>
<comment type="caution">
    <text evidence="12">The sequence shown here is derived from an EMBL/GenBank/DDBJ whole genome shotgun (WGS) entry which is preliminary data.</text>
</comment>
<keyword evidence="5" id="KW-0677">Repeat</keyword>
<dbReference type="PRINTS" id="PR00926">
    <property type="entry name" value="MITOCARRIER"/>
</dbReference>
<dbReference type="Proteomes" id="UP001364617">
    <property type="component" value="Unassembled WGS sequence"/>
</dbReference>
<evidence type="ECO:0000256" key="7">
    <source>
        <dbReference type="ARBA" id="ARBA00022989"/>
    </source>
</evidence>
<comment type="similarity">
    <text evidence="2 11">Belongs to the mitochondrial carrier (TC 2.A.29) family.</text>
</comment>
<dbReference type="AlphaFoldDB" id="A0AAN9H528"/>
<feature type="repeat" description="Solcar" evidence="10">
    <location>
        <begin position="97"/>
        <end position="189"/>
    </location>
</feature>
<evidence type="ECO:0000256" key="4">
    <source>
        <dbReference type="ARBA" id="ARBA00022692"/>
    </source>
</evidence>
<dbReference type="PROSITE" id="PS50920">
    <property type="entry name" value="SOLCAR"/>
    <property type="match status" value="3"/>
</dbReference>
<keyword evidence="9 10" id="KW-0472">Membrane</keyword>
<dbReference type="Gene3D" id="1.50.40.10">
    <property type="entry name" value="Mitochondrial carrier domain"/>
    <property type="match status" value="1"/>
</dbReference>
<dbReference type="GO" id="GO:0005743">
    <property type="term" value="C:mitochondrial inner membrane"/>
    <property type="evidence" value="ECO:0007669"/>
    <property type="project" value="UniProtKB-SubCell"/>
</dbReference>
<keyword evidence="13" id="KW-1185">Reference proteome</keyword>
<comment type="subcellular location">
    <subcellularLocation>
        <location evidence="1">Mitochondrion inner membrane</location>
        <topology evidence="1">Multi-pass membrane protein</topology>
    </subcellularLocation>
</comment>
<evidence type="ECO:0000256" key="8">
    <source>
        <dbReference type="ARBA" id="ARBA00023128"/>
    </source>
</evidence>
<reference evidence="12 13" key="1">
    <citation type="submission" date="2024-02" db="EMBL/GenBank/DDBJ databases">
        <title>Chromosome-level genome assembly of the Eurasian Minnow (Phoxinus phoxinus).</title>
        <authorList>
            <person name="Oriowo T.O."/>
            <person name="Martin S."/>
            <person name="Stange M."/>
            <person name="Chrysostomakis Y."/>
            <person name="Brown T."/>
            <person name="Winkler S."/>
            <person name="Kukowka S."/>
            <person name="Myers E.W."/>
            <person name="Bohne A."/>
        </authorList>
    </citation>
    <scope>NUCLEOTIDE SEQUENCE [LARGE SCALE GENOMIC DNA]</scope>
    <source>
        <strain evidence="12">ZFMK-TIS-60720</strain>
        <tissue evidence="12">Whole Organism</tissue>
    </source>
</reference>
<evidence type="ECO:0000256" key="6">
    <source>
        <dbReference type="ARBA" id="ARBA00022792"/>
    </source>
</evidence>
<evidence type="ECO:0000256" key="3">
    <source>
        <dbReference type="ARBA" id="ARBA00022448"/>
    </source>
</evidence>
<keyword evidence="6" id="KW-0999">Mitochondrion inner membrane</keyword>
<keyword evidence="4 10" id="KW-0812">Transmembrane</keyword>
<accession>A0AAN9H528</accession>
<dbReference type="Pfam" id="PF00153">
    <property type="entry name" value="Mito_carr"/>
    <property type="match status" value="3"/>
</dbReference>
<dbReference type="InterPro" id="IPR002067">
    <property type="entry name" value="MCP"/>
</dbReference>
<evidence type="ECO:0000256" key="1">
    <source>
        <dbReference type="ARBA" id="ARBA00004448"/>
    </source>
</evidence>